<keyword evidence="3" id="KW-1185">Reference proteome</keyword>
<feature type="transmembrane region" description="Helical" evidence="1">
    <location>
        <begin position="105"/>
        <end position="124"/>
    </location>
</feature>
<feature type="transmembrane region" description="Helical" evidence="1">
    <location>
        <begin position="218"/>
        <end position="245"/>
    </location>
</feature>
<feature type="transmembrane region" description="Helical" evidence="1">
    <location>
        <begin position="309"/>
        <end position="331"/>
    </location>
</feature>
<accession>A0ABX4HAF1</accession>
<gene>
    <name evidence="2" type="ORF">CKJ81_06280</name>
</gene>
<protein>
    <recommendedName>
        <fullName evidence="4">Beta-carotene 15,15'-monooxygenase</fullName>
    </recommendedName>
</protein>
<evidence type="ECO:0008006" key="4">
    <source>
        <dbReference type="Google" id="ProtNLM"/>
    </source>
</evidence>
<evidence type="ECO:0000256" key="1">
    <source>
        <dbReference type="SAM" id="Phobius"/>
    </source>
</evidence>
<dbReference type="EMBL" id="NSGO01000005">
    <property type="protein sequence ID" value="PAT06157.1"/>
    <property type="molecule type" value="Genomic_DNA"/>
</dbReference>
<feature type="transmembrane region" description="Helical" evidence="1">
    <location>
        <begin position="81"/>
        <end position="99"/>
    </location>
</feature>
<evidence type="ECO:0000313" key="3">
    <source>
        <dbReference type="Proteomes" id="UP000218281"/>
    </source>
</evidence>
<feature type="transmembrane region" description="Helical" evidence="1">
    <location>
        <begin position="21"/>
        <end position="37"/>
    </location>
</feature>
<feature type="transmembrane region" description="Helical" evidence="1">
    <location>
        <begin position="152"/>
        <end position="172"/>
    </location>
</feature>
<dbReference type="Proteomes" id="UP000218281">
    <property type="component" value="Unassembled WGS sequence"/>
</dbReference>
<sequence>MSAKTHLDRGFLWHQFKAGPWMRFLSVGSVPFFALFATDGAQWMMLFGSFMCVMTLSWIAIPEPSAFKALGMNRARVRQQVLTLVVPFAVVVFAVFSLINPHRATISSAIGVVLAAVTFLVSALPSGESADLTRTGGINLARRRGNFAFEVFWRRMCVWAVPAGVITGILYAVCARSASSWVTGVLPPGALLFYWLWGVAGGMPTAAVAQSFGTTRKFWAATTVGVATVASLLVTGSAILVALLIDASVPLTPLLLQGAIGLGVLLLAKVLQVCFASSGFFIGIMAWTVTRDIMDVAGNNTEVGTGEVVVVLVFCGVCLLSAAVVFALMLTGRLDPKRPRKVKQ</sequence>
<organism evidence="2 3">
    <name type="scientific">Corynebacterium hadale</name>
    <dbReference type="NCBI Taxonomy" id="2026255"/>
    <lineage>
        <taxon>Bacteria</taxon>
        <taxon>Bacillati</taxon>
        <taxon>Actinomycetota</taxon>
        <taxon>Actinomycetes</taxon>
        <taxon>Mycobacteriales</taxon>
        <taxon>Corynebacteriaceae</taxon>
        <taxon>Corynebacterium</taxon>
    </lineage>
</organism>
<evidence type="ECO:0000313" key="2">
    <source>
        <dbReference type="EMBL" id="PAT06157.1"/>
    </source>
</evidence>
<keyword evidence="1" id="KW-0812">Transmembrane</keyword>
<name>A0ABX4HAF1_9CORY</name>
<keyword evidence="1" id="KW-0472">Membrane</keyword>
<dbReference type="RefSeq" id="WP_095535649.1">
    <property type="nucleotide sequence ID" value="NZ_NSGO01000005.1"/>
</dbReference>
<comment type="caution">
    <text evidence="2">The sequence shown here is derived from an EMBL/GenBank/DDBJ whole genome shotgun (WGS) entry which is preliminary data.</text>
</comment>
<feature type="transmembrane region" description="Helical" evidence="1">
    <location>
        <begin position="273"/>
        <end position="289"/>
    </location>
</feature>
<feature type="transmembrane region" description="Helical" evidence="1">
    <location>
        <begin position="43"/>
        <end position="61"/>
    </location>
</feature>
<reference evidence="2 3" key="1">
    <citation type="submission" date="2017-08" db="EMBL/GenBank/DDBJ databases">
        <title>Whole genome sequences of 6 clinical strains closest to Corynebacterium imitans.</title>
        <authorList>
            <person name="Bernier A.-M."/>
            <person name="Burdz T."/>
            <person name="Bernard K."/>
        </authorList>
    </citation>
    <scope>NUCLEOTIDE SEQUENCE [LARGE SCALE GENOMIC DNA]</scope>
    <source>
        <strain evidence="2 3">NML93-0607</strain>
    </source>
</reference>
<proteinExistence type="predicted"/>
<keyword evidence="1" id="KW-1133">Transmembrane helix</keyword>